<accession>A0A8S0PZL5</accession>
<dbReference type="Pfam" id="PF14223">
    <property type="entry name" value="Retrotran_gag_2"/>
    <property type="match status" value="1"/>
</dbReference>
<proteinExistence type="predicted"/>
<dbReference type="AlphaFoldDB" id="A0A8S0PZL5"/>
<gene>
    <name evidence="1" type="ORF">OLEA9_A087017</name>
</gene>
<comment type="caution">
    <text evidence="1">The sequence shown here is derived from an EMBL/GenBank/DDBJ whole genome shotgun (WGS) entry which is preliminary data.</text>
</comment>
<dbReference type="Proteomes" id="UP000594638">
    <property type="component" value="Unassembled WGS sequence"/>
</dbReference>
<organism evidence="1 2">
    <name type="scientific">Olea europaea subsp. europaea</name>
    <dbReference type="NCBI Taxonomy" id="158383"/>
    <lineage>
        <taxon>Eukaryota</taxon>
        <taxon>Viridiplantae</taxon>
        <taxon>Streptophyta</taxon>
        <taxon>Embryophyta</taxon>
        <taxon>Tracheophyta</taxon>
        <taxon>Spermatophyta</taxon>
        <taxon>Magnoliopsida</taxon>
        <taxon>eudicotyledons</taxon>
        <taxon>Gunneridae</taxon>
        <taxon>Pentapetalae</taxon>
        <taxon>asterids</taxon>
        <taxon>lamiids</taxon>
        <taxon>Lamiales</taxon>
        <taxon>Oleaceae</taxon>
        <taxon>Oleeae</taxon>
        <taxon>Olea</taxon>
    </lineage>
</organism>
<evidence type="ECO:0000313" key="2">
    <source>
        <dbReference type="Proteomes" id="UP000594638"/>
    </source>
</evidence>
<reference evidence="1 2" key="1">
    <citation type="submission" date="2019-12" db="EMBL/GenBank/DDBJ databases">
        <authorList>
            <person name="Alioto T."/>
            <person name="Alioto T."/>
            <person name="Gomez Garrido J."/>
        </authorList>
    </citation>
    <scope>NUCLEOTIDE SEQUENCE [LARGE SCALE GENOMIC DNA]</scope>
</reference>
<keyword evidence="2" id="KW-1185">Reference proteome</keyword>
<dbReference type="EMBL" id="CACTIH010000211">
    <property type="protein sequence ID" value="CAA2957181.1"/>
    <property type="molecule type" value="Genomic_DNA"/>
</dbReference>
<evidence type="ECO:0000313" key="1">
    <source>
        <dbReference type="EMBL" id="CAA2957181.1"/>
    </source>
</evidence>
<protein>
    <submittedName>
        <fullName evidence="1">Uncharacterized protein</fullName>
    </submittedName>
</protein>
<sequence length="251" mass="28568">MASAVYNASSLSNQLSAIETLTGNNYVRWKRDVEIALGLLGLDFAMEKKLEKPTGKSTVEYVAEHEKWERANKLCLKIIKRSISDSILGAIPDNENAKSFMDAIGEKFVKSDKVETGDLMDKFMSMKYDGTSGVREHVMKMINISFKLKALNIPIAESFLVYHVLNSLPSKFNQLKVAYNAQRDKWNLNDLIAVCAQEEYRMRRETVETVQLAFSHHRIRGLLIIINLSFVRVISLTEVNRIKILVVPKEL</sequence>
<dbReference type="PANTHER" id="PTHR35317">
    <property type="entry name" value="OS04G0629600 PROTEIN"/>
    <property type="match status" value="1"/>
</dbReference>
<dbReference type="PANTHER" id="PTHR35317:SF32">
    <property type="entry name" value="DUF4219 DOMAIN-CONTAINING PROTEIN"/>
    <property type="match status" value="1"/>
</dbReference>
<dbReference type="OrthoDB" id="911517at2759"/>
<name>A0A8S0PZL5_OLEEU</name>
<dbReference type="Gramene" id="OE9A087017T1">
    <property type="protein sequence ID" value="OE9A087017C1"/>
    <property type="gene ID" value="OE9A087017"/>
</dbReference>